<proteinExistence type="predicted"/>
<sequence>MSERTQSRPESAPAVGADDSDWAPLGWTPSDSGWVDDAPFGSVLGDPLMGSPLFDEAAVAEERARRIASYGVSPSGGGFSEAPGGSGTARAAADDAASRLRADMERQQAALRQRAAQQQGRPGPGALARPETGAPAQSYGRPPSSGATYGATRTRPQSASYSARRRAVEEQRAERLARQAQARPSAQRPGRDPYAARTSSAQAARAASAPRSGDALPQWAQDARRNRPGGTGAPTAQGTTAKSSSGSSRLGDVVGWIIFLIVLITMFSH</sequence>
<feature type="region of interest" description="Disordered" evidence="1">
    <location>
        <begin position="70"/>
        <end position="248"/>
    </location>
</feature>
<dbReference type="EMBL" id="CP014228">
    <property type="protein sequence ID" value="AMD86960.1"/>
    <property type="molecule type" value="Genomic_DNA"/>
</dbReference>
<feature type="compositionally biased region" description="Gly residues" evidence="1">
    <location>
        <begin position="74"/>
        <end position="87"/>
    </location>
</feature>
<feature type="region of interest" description="Disordered" evidence="1">
    <location>
        <begin position="1"/>
        <end position="51"/>
    </location>
</feature>
<feature type="compositionally biased region" description="Low complexity" evidence="1">
    <location>
        <begin position="178"/>
        <end position="188"/>
    </location>
</feature>
<keyword evidence="4" id="KW-1185">Reference proteome</keyword>
<evidence type="ECO:0000313" key="4">
    <source>
        <dbReference type="Proteomes" id="UP000065220"/>
    </source>
</evidence>
<accession>A0A109W2C7</accession>
<name>A0A109W2C7_ACTRD</name>
<feature type="transmembrane region" description="Helical" evidence="2">
    <location>
        <begin position="250"/>
        <end position="268"/>
    </location>
</feature>
<evidence type="ECO:0000313" key="3">
    <source>
        <dbReference type="EMBL" id="AMD86960.1"/>
    </source>
</evidence>
<keyword evidence="2" id="KW-0472">Membrane</keyword>
<feature type="compositionally biased region" description="Low complexity" evidence="1">
    <location>
        <begin position="195"/>
        <end position="212"/>
    </location>
</feature>
<dbReference type="OrthoDB" id="3261214at2"/>
<feature type="compositionally biased region" description="Low complexity" evidence="1">
    <location>
        <begin position="107"/>
        <end position="128"/>
    </location>
</feature>
<dbReference type="KEGG" id="ard:AXF14_04295"/>
<protein>
    <submittedName>
        <fullName evidence="3">Uncharacterized protein</fullName>
    </submittedName>
</protein>
<feature type="compositionally biased region" description="Basic and acidic residues" evidence="1">
    <location>
        <begin position="166"/>
        <end position="177"/>
    </location>
</feature>
<reference evidence="4" key="1">
    <citation type="submission" date="2016-02" db="EMBL/GenBank/DDBJ databases">
        <authorList>
            <person name="Holder M.E."/>
            <person name="Ajami N.J."/>
            <person name="Petrosino J.F."/>
        </authorList>
    </citation>
    <scope>NUCLEOTIDE SEQUENCE [LARGE SCALE GENOMIC DNA]</scope>
    <source>
        <strain evidence="4">CCUG 36733</strain>
    </source>
</reference>
<keyword evidence="2" id="KW-0812">Transmembrane</keyword>
<gene>
    <name evidence="3" type="ORF">AXF14_04295</name>
</gene>
<dbReference type="Proteomes" id="UP000065220">
    <property type="component" value="Chromosome"/>
</dbReference>
<feature type="compositionally biased region" description="Basic and acidic residues" evidence="1">
    <location>
        <begin position="92"/>
        <end position="106"/>
    </location>
</feature>
<dbReference type="AlphaFoldDB" id="A0A109W2C7"/>
<evidence type="ECO:0000256" key="1">
    <source>
        <dbReference type="SAM" id="MobiDB-lite"/>
    </source>
</evidence>
<evidence type="ECO:0000256" key="2">
    <source>
        <dbReference type="SAM" id="Phobius"/>
    </source>
</evidence>
<dbReference type="RefSeq" id="WP_067941130.1">
    <property type="nucleotide sequence ID" value="NZ_CP014228.1"/>
</dbReference>
<organism evidence="3 4">
    <name type="scientific">Actinomyces radicidentis</name>
    <dbReference type="NCBI Taxonomy" id="111015"/>
    <lineage>
        <taxon>Bacteria</taxon>
        <taxon>Bacillati</taxon>
        <taxon>Actinomycetota</taxon>
        <taxon>Actinomycetes</taxon>
        <taxon>Actinomycetales</taxon>
        <taxon>Actinomycetaceae</taxon>
        <taxon>Actinomyces</taxon>
    </lineage>
</organism>
<keyword evidence="2" id="KW-1133">Transmembrane helix</keyword>